<dbReference type="Proteomes" id="UP000595332">
    <property type="component" value="Chromosome"/>
</dbReference>
<dbReference type="EMBL" id="AP014546">
    <property type="protein sequence ID" value="BBB30258.1"/>
    <property type="molecule type" value="Genomic_DNA"/>
</dbReference>
<feature type="transmembrane region" description="Helical" evidence="1">
    <location>
        <begin position="12"/>
        <end position="30"/>
    </location>
</feature>
<keyword evidence="1" id="KW-1133">Transmembrane helix</keyword>
<proteinExistence type="predicted"/>
<sequence>MTIKHIFKQYPHWLVCFVAVLLVTVYWSILASDSYVSQSNVVLESPQVTVPNMDVSALLGGNSGDSDMLLLRDYLLSVDMLRKIDTALGFRAHYASSDIDYFTRLRSSDVPIEELHEYYLKQVSVELDDYAQILRINVSALTPEMAHAMTSLLLSEGETHMNRMGQRLADEQVKFLETQVAGLSLNFQSTRNKLIEYQNENGLVSPAGTVESLSAVVAGLEVELANLQAKQTMLTSYQSSRSPSVVRGGDEIKAIRQQIKQERARMAQQSGGALNTLSAEYQTLELKVEFAMESYSGALAALESTRIEAARKLKQVSVLQSPTLPEYPVEPKRVHNIVVFTVIALFLSLIVHMLVLIVRDHRD</sequence>
<accession>A0A7R6PAJ3</accession>
<evidence type="ECO:0000313" key="2">
    <source>
        <dbReference type="EMBL" id="BBB30258.1"/>
    </source>
</evidence>
<evidence type="ECO:0000313" key="3">
    <source>
        <dbReference type="Proteomes" id="UP000595332"/>
    </source>
</evidence>
<dbReference type="GO" id="GO:0004713">
    <property type="term" value="F:protein tyrosine kinase activity"/>
    <property type="evidence" value="ECO:0007669"/>
    <property type="project" value="TreeGrafter"/>
</dbReference>
<gene>
    <name evidence="2" type="ORF">NEJAP_2312</name>
</gene>
<reference evidence="2 3" key="1">
    <citation type="journal article" date="2008" name="Int. J. Syst. Evol. Microbiol.">
        <title>Neptunomonas japonica sp. nov., an Osedax japonicus symbiont-like bacterium isolated from sediment adjacent to sperm whale carcasses off Kagoshima, Japan.</title>
        <authorList>
            <person name="Miyazaki M."/>
            <person name="Nogi Y."/>
            <person name="Fujiwara Y."/>
            <person name="Kawato M."/>
            <person name="Kubokawa K."/>
            <person name="Horikoshi K."/>
        </authorList>
    </citation>
    <scope>NUCLEOTIDE SEQUENCE [LARGE SCALE GENOMIC DNA]</scope>
    <source>
        <strain evidence="2 3">JAMM 1380</strain>
    </source>
</reference>
<evidence type="ECO:0000256" key="1">
    <source>
        <dbReference type="SAM" id="Phobius"/>
    </source>
</evidence>
<keyword evidence="1" id="KW-0812">Transmembrane</keyword>
<protein>
    <submittedName>
        <fullName evidence="2">Capsular polysaccharide transport system permease protein</fullName>
    </submittedName>
</protein>
<dbReference type="GO" id="GO:0005886">
    <property type="term" value="C:plasma membrane"/>
    <property type="evidence" value="ECO:0007669"/>
    <property type="project" value="TreeGrafter"/>
</dbReference>
<keyword evidence="1" id="KW-0472">Membrane</keyword>
<dbReference type="KEGG" id="njp:NEJAP_2312"/>
<dbReference type="RefSeq" id="WP_201347456.1">
    <property type="nucleotide sequence ID" value="NZ_AP014546.1"/>
</dbReference>
<keyword evidence="3" id="KW-1185">Reference proteome</keyword>
<name>A0A7R6PAJ3_9GAMM</name>
<dbReference type="PANTHER" id="PTHR32309:SF13">
    <property type="entry name" value="FERRIC ENTEROBACTIN TRANSPORT PROTEIN FEPE"/>
    <property type="match status" value="1"/>
</dbReference>
<organism evidence="2 3">
    <name type="scientific">Neptunomonas japonica JAMM 1380</name>
    <dbReference type="NCBI Taxonomy" id="1441457"/>
    <lineage>
        <taxon>Bacteria</taxon>
        <taxon>Pseudomonadati</taxon>
        <taxon>Pseudomonadota</taxon>
        <taxon>Gammaproteobacteria</taxon>
        <taxon>Oceanospirillales</taxon>
        <taxon>Oceanospirillaceae</taxon>
        <taxon>Neptunomonas</taxon>
    </lineage>
</organism>
<dbReference type="PANTHER" id="PTHR32309">
    <property type="entry name" value="TYROSINE-PROTEIN KINASE"/>
    <property type="match status" value="1"/>
</dbReference>
<dbReference type="InterPro" id="IPR050445">
    <property type="entry name" value="Bact_polysacc_biosynth/exp"/>
</dbReference>
<feature type="transmembrane region" description="Helical" evidence="1">
    <location>
        <begin position="337"/>
        <end position="358"/>
    </location>
</feature>
<dbReference type="AlphaFoldDB" id="A0A7R6PAJ3"/>